<accession>A0A0N4VLG0</accession>
<gene>
    <name evidence="3" type="ORF">EVEC_LOCUS11006</name>
</gene>
<proteinExistence type="predicted"/>
<dbReference type="GO" id="GO:0005802">
    <property type="term" value="C:trans-Golgi network"/>
    <property type="evidence" value="ECO:0007669"/>
    <property type="project" value="TreeGrafter"/>
</dbReference>
<dbReference type="STRING" id="51028.A0A0N4VLG0"/>
<dbReference type="EMBL" id="UXUI01011462">
    <property type="protein sequence ID" value="VDD96255.1"/>
    <property type="molecule type" value="Genomic_DNA"/>
</dbReference>
<sequence length="674" mass="74238">MDTFGSVLAPLSADILEFNEGCLESANLFRDLINSYQGSLLDLSATVIHLELDIKNGLKNFNDEDSNGIDADKQAVGNRAYNSPSHRSTLRDPYVPMVELKLFLATVMNALKKQPFRHKQWQSFLLRILPFLDRSLPTLSTYVVEQLRKNIEYVVRVAYQAYVTDELPFIVEDHRVPLIISPNDVQSYPTNYAIGAFETLTTFIHFCLLEISPQSLSPASGTTSAHLNAAAAQVPTLSSSLSSSMLSAIPGTKGATDLISNVFKAFLFSDSSSMTASRMKYVDRDDGSWTEAKVKMLNAFPVTLATSKGIVHGVSGYGVLYDLELKRLILDFLSPILENYQQAFLSAVSYVWLTRSSLSTDRICTVNESEVSFTYTDTQMDVANLLLNIEKFSFDNLVSTVTYLIKDCVGKSGKQSGPAVEKVQNVYGVEATALLEVLHGCLKAQSRPSLLSCWRPLQSLFSESPLSNLPPRAIFLEFMILADYVRFCGSSSTFEGKQEIRAMQDACQKLTDAVNVIIGWQLEQTTWLKRTLVVKHDSGTDPASLGLKSQDGSPVSESVTTPSSINVSEASSFRGSTASLVPPKLATFDTQNISTVNSLSGLSERKSSPVLRSSIKDSISNKRDPTFSIQALTLLAENLADLIDSVCKSEDKERLLLTLQSVWNNTLPYLKAKQ</sequence>
<name>A0A0N4VLG0_ENTVE</name>
<dbReference type="WBParaSite" id="EVEC_0001172801-mRNA-1">
    <property type="protein sequence ID" value="EVEC_0001172801-mRNA-1"/>
    <property type="gene ID" value="EVEC_0001172801"/>
</dbReference>
<evidence type="ECO:0000313" key="5">
    <source>
        <dbReference type="WBParaSite" id="EVEC_0001172801-mRNA-1"/>
    </source>
</evidence>
<evidence type="ECO:0000313" key="3">
    <source>
        <dbReference type="EMBL" id="VDD96255.1"/>
    </source>
</evidence>
<reference evidence="5" key="1">
    <citation type="submission" date="2017-02" db="UniProtKB">
        <authorList>
            <consortium name="WormBaseParasite"/>
        </authorList>
    </citation>
    <scope>IDENTIFICATION</scope>
</reference>
<protein>
    <submittedName>
        <fullName evidence="5">Nucleoporin</fullName>
    </submittedName>
</protein>
<dbReference type="Pfam" id="PF24601">
    <property type="entry name" value="TPR_DOP1"/>
    <property type="match status" value="1"/>
</dbReference>
<dbReference type="Proteomes" id="UP000274131">
    <property type="component" value="Unassembled WGS sequence"/>
</dbReference>
<dbReference type="InterPro" id="IPR040314">
    <property type="entry name" value="DOP1"/>
</dbReference>
<dbReference type="PANTHER" id="PTHR14042:SF24">
    <property type="entry name" value="PROTEIN DOPEY-1 HOMOLOG"/>
    <property type="match status" value="1"/>
</dbReference>
<feature type="domain" description="DOP1-like TPR" evidence="2">
    <location>
        <begin position="27"/>
        <end position="210"/>
    </location>
</feature>
<evidence type="ECO:0000259" key="2">
    <source>
        <dbReference type="Pfam" id="PF24601"/>
    </source>
</evidence>
<reference evidence="3 4" key="2">
    <citation type="submission" date="2018-10" db="EMBL/GenBank/DDBJ databases">
        <authorList>
            <consortium name="Pathogen Informatics"/>
        </authorList>
    </citation>
    <scope>NUCLEOTIDE SEQUENCE [LARGE SCALE GENOMIC DNA]</scope>
</reference>
<dbReference type="GO" id="GO:0005768">
    <property type="term" value="C:endosome"/>
    <property type="evidence" value="ECO:0007669"/>
    <property type="project" value="TreeGrafter"/>
</dbReference>
<dbReference type="GO" id="GO:0005829">
    <property type="term" value="C:cytosol"/>
    <property type="evidence" value="ECO:0007669"/>
    <property type="project" value="GOC"/>
</dbReference>
<dbReference type="GO" id="GO:0006895">
    <property type="term" value="P:Golgi to endosome transport"/>
    <property type="evidence" value="ECO:0007669"/>
    <property type="project" value="InterPro"/>
</dbReference>
<evidence type="ECO:0000256" key="1">
    <source>
        <dbReference type="SAM" id="MobiDB-lite"/>
    </source>
</evidence>
<feature type="compositionally biased region" description="Low complexity" evidence="1">
    <location>
        <begin position="553"/>
        <end position="562"/>
    </location>
</feature>
<organism evidence="5">
    <name type="scientific">Enterobius vermicularis</name>
    <name type="common">Human pinworm</name>
    <dbReference type="NCBI Taxonomy" id="51028"/>
    <lineage>
        <taxon>Eukaryota</taxon>
        <taxon>Metazoa</taxon>
        <taxon>Ecdysozoa</taxon>
        <taxon>Nematoda</taxon>
        <taxon>Chromadorea</taxon>
        <taxon>Rhabditida</taxon>
        <taxon>Spirurina</taxon>
        <taxon>Oxyuridomorpha</taxon>
        <taxon>Oxyuroidea</taxon>
        <taxon>Oxyuridae</taxon>
        <taxon>Enterobius</taxon>
    </lineage>
</organism>
<evidence type="ECO:0000313" key="4">
    <source>
        <dbReference type="Proteomes" id="UP000274131"/>
    </source>
</evidence>
<dbReference type="OrthoDB" id="297643at2759"/>
<dbReference type="AlphaFoldDB" id="A0A0N4VLG0"/>
<dbReference type="PANTHER" id="PTHR14042">
    <property type="entry name" value="DOPEY-RELATED"/>
    <property type="match status" value="1"/>
</dbReference>
<feature type="region of interest" description="Disordered" evidence="1">
    <location>
        <begin position="543"/>
        <end position="562"/>
    </location>
</feature>
<dbReference type="InterPro" id="IPR056459">
    <property type="entry name" value="TPR_DOP1"/>
</dbReference>
<keyword evidence="4" id="KW-1185">Reference proteome</keyword>